<protein>
    <submittedName>
        <fullName evidence="1">Uncharacterized protein</fullName>
    </submittedName>
</protein>
<organism evidence="1 2">
    <name type="scientific">Puccinia striiformis f. sp. tritici</name>
    <dbReference type="NCBI Taxonomy" id="168172"/>
    <lineage>
        <taxon>Eukaryota</taxon>
        <taxon>Fungi</taxon>
        <taxon>Dikarya</taxon>
        <taxon>Basidiomycota</taxon>
        <taxon>Pucciniomycotina</taxon>
        <taxon>Pucciniomycetes</taxon>
        <taxon>Pucciniales</taxon>
        <taxon>Pucciniaceae</taxon>
        <taxon>Puccinia</taxon>
    </lineage>
</organism>
<evidence type="ECO:0000313" key="1">
    <source>
        <dbReference type="EMBL" id="KAI7955082.1"/>
    </source>
</evidence>
<name>A0ACC0EK67_9BASI</name>
<proteinExistence type="predicted"/>
<reference evidence="1 2" key="3">
    <citation type="journal article" date="2022" name="Microbiol. Spectr.">
        <title>Folding features and dynamics of 3D genome architecture in plant fungal pathogens.</title>
        <authorList>
            <person name="Xia C."/>
        </authorList>
    </citation>
    <scope>NUCLEOTIDE SEQUENCE [LARGE SCALE GENOMIC DNA]</scope>
    <source>
        <strain evidence="1 2">93-210</strain>
    </source>
</reference>
<reference evidence="2" key="2">
    <citation type="journal article" date="2018" name="Mol. Plant Microbe Interact.">
        <title>Genome sequence resources for the wheat stripe rust pathogen (Puccinia striiformis f. sp. tritici) and the barley stripe rust pathogen (Puccinia striiformis f. sp. hordei).</title>
        <authorList>
            <person name="Xia C."/>
            <person name="Wang M."/>
            <person name="Yin C."/>
            <person name="Cornejo O.E."/>
            <person name="Hulbert S.H."/>
            <person name="Chen X."/>
        </authorList>
    </citation>
    <scope>NUCLEOTIDE SEQUENCE [LARGE SCALE GENOMIC DNA]</scope>
    <source>
        <strain evidence="2">93-210</strain>
    </source>
</reference>
<evidence type="ECO:0000313" key="2">
    <source>
        <dbReference type="Proteomes" id="UP001060170"/>
    </source>
</evidence>
<gene>
    <name evidence="1" type="ORF">MJO28_005482</name>
</gene>
<keyword evidence="2" id="KW-1185">Reference proteome</keyword>
<accession>A0ACC0EK67</accession>
<sequence>MAPGLCPVLAIQQRIDSCISNRDSLFGFQTPGGRSNLTKYRVVSRLGKVGRAANARVPIQQICELEQWVSICYKLDIRPYSVNKTEEALDLLMQLSRAWEE</sequence>
<dbReference type="Proteomes" id="UP001060170">
    <property type="component" value="Chromosome 5"/>
</dbReference>
<comment type="caution">
    <text evidence="1">The sequence shown here is derived from an EMBL/GenBank/DDBJ whole genome shotgun (WGS) entry which is preliminary data.</text>
</comment>
<dbReference type="EMBL" id="CM045869">
    <property type="protein sequence ID" value="KAI7955082.1"/>
    <property type="molecule type" value="Genomic_DNA"/>
</dbReference>
<reference evidence="2" key="1">
    <citation type="journal article" date="2018" name="BMC Genomics">
        <title>Genomic insights into host adaptation between the wheat stripe rust pathogen (Puccinia striiformis f. sp. tritici) and the barley stripe rust pathogen (Puccinia striiformis f. sp. hordei).</title>
        <authorList>
            <person name="Xia C."/>
            <person name="Wang M."/>
            <person name="Yin C."/>
            <person name="Cornejo O.E."/>
            <person name="Hulbert S.H."/>
            <person name="Chen X."/>
        </authorList>
    </citation>
    <scope>NUCLEOTIDE SEQUENCE [LARGE SCALE GENOMIC DNA]</scope>
    <source>
        <strain evidence="2">93-210</strain>
    </source>
</reference>